<sequence>MYNLYRISSSISVNLPVPSSTDWTSALEVRGEAPDELLVIPPWTTGALYLVTIDPETDGLVLESPFRLTDLAPCSLETNGSISSPSGSWDTDLTGKIAKQNPYESSTNRKLLKDTYKRRQHMCSLANETETSKNSNLHYIPPY</sequence>
<evidence type="ECO:0000313" key="1">
    <source>
        <dbReference type="EMBL" id="GER49363.1"/>
    </source>
</evidence>
<name>A0A5A7QVI4_STRAF</name>
<comment type="caution">
    <text evidence="1">The sequence shown here is derived from an EMBL/GenBank/DDBJ whole genome shotgun (WGS) entry which is preliminary data.</text>
</comment>
<evidence type="ECO:0000313" key="2">
    <source>
        <dbReference type="Proteomes" id="UP000325081"/>
    </source>
</evidence>
<accession>A0A5A7QVI4</accession>
<proteinExistence type="predicted"/>
<dbReference type="AlphaFoldDB" id="A0A5A7QVI4"/>
<dbReference type="EMBL" id="BKCP01008515">
    <property type="protein sequence ID" value="GER49363.1"/>
    <property type="molecule type" value="Genomic_DNA"/>
</dbReference>
<gene>
    <name evidence="1" type="ORF">STAS_26599</name>
</gene>
<protein>
    <submittedName>
        <fullName evidence="1">Beta-lactamase-like protein</fullName>
    </submittedName>
</protein>
<dbReference type="Proteomes" id="UP000325081">
    <property type="component" value="Unassembled WGS sequence"/>
</dbReference>
<reference evidence="2" key="1">
    <citation type="journal article" date="2019" name="Curr. Biol.">
        <title>Genome Sequence of Striga asiatica Provides Insight into the Evolution of Plant Parasitism.</title>
        <authorList>
            <person name="Yoshida S."/>
            <person name="Kim S."/>
            <person name="Wafula E.K."/>
            <person name="Tanskanen J."/>
            <person name="Kim Y.M."/>
            <person name="Honaas L."/>
            <person name="Yang Z."/>
            <person name="Spallek T."/>
            <person name="Conn C.E."/>
            <person name="Ichihashi Y."/>
            <person name="Cheong K."/>
            <person name="Cui S."/>
            <person name="Der J.P."/>
            <person name="Gundlach H."/>
            <person name="Jiao Y."/>
            <person name="Hori C."/>
            <person name="Ishida J.K."/>
            <person name="Kasahara H."/>
            <person name="Kiba T."/>
            <person name="Kim M.S."/>
            <person name="Koo N."/>
            <person name="Laohavisit A."/>
            <person name="Lee Y.H."/>
            <person name="Lumba S."/>
            <person name="McCourt P."/>
            <person name="Mortimer J.C."/>
            <person name="Mutuku J.M."/>
            <person name="Nomura T."/>
            <person name="Sasaki-Sekimoto Y."/>
            <person name="Seto Y."/>
            <person name="Wang Y."/>
            <person name="Wakatake T."/>
            <person name="Sakakibara H."/>
            <person name="Demura T."/>
            <person name="Yamaguchi S."/>
            <person name="Yoneyama K."/>
            <person name="Manabe R.I."/>
            <person name="Nelson D.C."/>
            <person name="Schulman A.H."/>
            <person name="Timko M.P."/>
            <person name="dePamphilis C.W."/>
            <person name="Choi D."/>
            <person name="Shirasu K."/>
        </authorList>
    </citation>
    <scope>NUCLEOTIDE SEQUENCE [LARGE SCALE GENOMIC DNA]</scope>
    <source>
        <strain evidence="2">cv. UVA1</strain>
    </source>
</reference>
<organism evidence="1 2">
    <name type="scientific">Striga asiatica</name>
    <name type="common">Asiatic witchweed</name>
    <name type="synonym">Buchnera asiatica</name>
    <dbReference type="NCBI Taxonomy" id="4170"/>
    <lineage>
        <taxon>Eukaryota</taxon>
        <taxon>Viridiplantae</taxon>
        <taxon>Streptophyta</taxon>
        <taxon>Embryophyta</taxon>
        <taxon>Tracheophyta</taxon>
        <taxon>Spermatophyta</taxon>
        <taxon>Magnoliopsida</taxon>
        <taxon>eudicotyledons</taxon>
        <taxon>Gunneridae</taxon>
        <taxon>Pentapetalae</taxon>
        <taxon>asterids</taxon>
        <taxon>lamiids</taxon>
        <taxon>Lamiales</taxon>
        <taxon>Orobanchaceae</taxon>
        <taxon>Buchnereae</taxon>
        <taxon>Striga</taxon>
    </lineage>
</organism>
<keyword evidence="2" id="KW-1185">Reference proteome</keyword>